<proteinExistence type="predicted"/>
<dbReference type="SMART" id="SM00365">
    <property type="entry name" value="LRR_SD22"/>
    <property type="match status" value="10"/>
</dbReference>
<dbReference type="Pfam" id="PF12799">
    <property type="entry name" value="LRR_4"/>
    <property type="match status" value="1"/>
</dbReference>
<dbReference type="PANTHER" id="PTHR46652">
    <property type="entry name" value="LEUCINE-RICH REPEAT AND IQ DOMAIN-CONTAINING PROTEIN 1-RELATED"/>
    <property type="match status" value="1"/>
</dbReference>
<reference evidence="4" key="1">
    <citation type="submission" date="2021-03" db="EMBL/GenBank/DDBJ databases">
        <authorList>
            <person name="Tagirdzhanova G."/>
        </authorList>
    </citation>
    <scope>NUCLEOTIDE SEQUENCE</scope>
</reference>
<dbReference type="InterPro" id="IPR032675">
    <property type="entry name" value="LRR_dom_sf"/>
</dbReference>
<organism evidence="4 5">
    <name type="scientific">Heterodermia speciosa</name>
    <dbReference type="NCBI Taxonomy" id="116794"/>
    <lineage>
        <taxon>Eukaryota</taxon>
        <taxon>Fungi</taxon>
        <taxon>Dikarya</taxon>
        <taxon>Ascomycota</taxon>
        <taxon>Pezizomycotina</taxon>
        <taxon>Lecanoromycetes</taxon>
        <taxon>OSLEUM clade</taxon>
        <taxon>Lecanoromycetidae</taxon>
        <taxon>Caliciales</taxon>
        <taxon>Physciaceae</taxon>
        <taxon>Heterodermia</taxon>
    </lineage>
</organism>
<evidence type="ECO:0000256" key="3">
    <source>
        <dbReference type="SAM" id="MobiDB-lite"/>
    </source>
</evidence>
<dbReference type="OrthoDB" id="266138at2759"/>
<dbReference type="SMART" id="SM00369">
    <property type="entry name" value="LRR_TYP"/>
    <property type="match status" value="6"/>
</dbReference>
<dbReference type="InterPro" id="IPR050836">
    <property type="entry name" value="SDS22/Internalin_LRR"/>
</dbReference>
<dbReference type="InterPro" id="IPR001611">
    <property type="entry name" value="Leu-rich_rpt"/>
</dbReference>
<dbReference type="Gene3D" id="3.80.10.10">
    <property type="entry name" value="Ribonuclease Inhibitor"/>
    <property type="match status" value="2"/>
</dbReference>
<dbReference type="Proteomes" id="UP000664521">
    <property type="component" value="Unassembled WGS sequence"/>
</dbReference>
<comment type="caution">
    <text evidence="4">The sequence shown here is derived from an EMBL/GenBank/DDBJ whole genome shotgun (WGS) entry which is preliminary data.</text>
</comment>
<feature type="compositionally biased region" description="Basic and acidic residues" evidence="3">
    <location>
        <begin position="24"/>
        <end position="33"/>
    </location>
</feature>
<dbReference type="InterPro" id="IPR025875">
    <property type="entry name" value="Leu-rich_rpt_4"/>
</dbReference>
<dbReference type="PRINTS" id="PR00019">
    <property type="entry name" value="LEURICHRPT"/>
</dbReference>
<dbReference type="EMBL" id="CAJPDS010000037">
    <property type="protein sequence ID" value="CAF9925157.1"/>
    <property type="molecule type" value="Genomic_DNA"/>
</dbReference>
<keyword evidence="1" id="KW-0433">Leucine-rich repeat</keyword>
<dbReference type="AlphaFoldDB" id="A0A8H3FLR8"/>
<feature type="compositionally biased region" description="Polar residues" evidence="3">
    <location>
        <begin position="1"/>
        <end position="12"/>
    </location>
</feature>
<protein>
    <submittedName>
        <fullName evidence="4">Protein phosphatase 1 regulatory subunit sds22</fullName>
    </submittedName>
</protein>
<keyword evidence="2" id="KW-0677">Repeat</keyword>
<dbReference type="PROSITE" id="PS51450">
    <property type="entry name" value="LRR"/>
    <property type="match status" value="8"/>
</dbReference>
<name>A0A8H3FLR8_9LECA</name>
<evidence type="ECO:0000313" key="4">
    <source>
        <dbReference type="EMBL" id="CAF9925157.1"/>
    </source>
</evidence>
<feature type="region of interest" description="Disordered" evidence="3">
    <location>
        <begin position="1"/>
        <end position="33"/>
    </location>
</feature>
<evidence type="ECO:0000256" key="1">
    <source>
        <dbReference type="ARBA" id="ARBA00022614"/>
    </source>
</evidence>
<dbReference type="SUPFAM" id="SSF52058">
    <property type="entry name" value="L domain-like"/>
    <property type="match status" value="1"/>
</dbReference>
<accession>A0A8H3FLR8</accession>
<evidence type="ECO:0000313" key="5">
    <source>
        <dbReference type="Proteomes" id="UP000664521"/>
    </source>
</evidence>
<keyword evidence="5" id="KW-1185">Reference proteome</keyword>
<dbReference type="FunFam" id="3.80.10.10:FF:000446">
    <property type="entry name" value="Protein phosphatase 1 regulatory subunit SDS22"/>
    <property type="match status" value="1"/>
</dbReference>
<dbReference type="InterPro" id="IPR003591">
    <property type="entry name" value="Leu-rich_rpt_typical-subtyp"/>
</dbReference>
<evidence type="ECO:0000256" key="2">
    <source>
        <dbReference type="ARBA" id="ARBA00022737"/>
    </source>
</evidence>
<sequence>MSTANQNETLPTDSPPPRTGSPPRDSKGWDGKLRVEKRAEVVNADILSDPEYSDEDAPPVEQIEADEDLLDDYPLDTDEIDLVHRRVSSIPSLRLERFKAVEKLCLRQNGIAHINFPEGFGQVLVDLDLYDNLISHIKDLEAFQELTSLDLSFNNIKHIKNVNHLKKLTDIYFVQNKISKIEGLDGLSSLRNLELGANRIREIENLESLTNLEELWLGKNKITEIKNITHFTNLQILDLKSNRLTTLSSIPPLPSLQELYLSHNALSALSPSLTSLPSLRVLDISNNQIRHLEHLAPLSALEELWASSNLLDSFDEVEKELGGIEGLETVYLEANPLQLRGPAVYRNKVRLALPGVKQIDATFVRVS</sequence>
<dbReference type="Pfam" id="PF13855">
    <property type="entry name" value="LRR_8"/>
    <property type="match status" value="2"/>
</dbReference>
<gene>
    <name evidence="4" type="primary">SDS22</name>
    <name evidence="4" type="ORF">HETSPECPRED_005767</name>
</gene>
<dbReference type="PANTHER" id="PTHR46652:SF3">
    <property type="entry name" value="LEUCINE-RICH REPEAT-CONTAINING PROTEIN 9"/>
    <property type="match status" value="1"/>
</dbReference>